<comment type="pathway">
    <text evidence="1 6">Carbohydrate biosynthesis; dTDP-L-rhamnose biosynthesis.</text>
</comment>
<comment type="similarity">
    <text evidence="2 6">Belongs to the dTDP-4-dehydrorhamnose reductase family.</text>
</comment>
<reference evidence="8 9" key="1">
    <citation type="submission" date="2019-02" db="EMBL/GenBank/DDBJ databases">
        <title>Genomic Encyclopedia of Type Strains, Phase IV (KMG-IV): sequencing the most valuable type-strain genomes for metagenomic binning, comparative biology and taxonomic classification.</title>
        <authorList>
            <person name="Goeker M."/>
        </authorList>
    </citation>
    <scope>NUCLEOTIDE SEQUENCE [LARGE SCALE GENOMIC DNA]</scope>
    <source>
        <strain evidence="8 9">DSM 18116</strain>
    </source>
</reference>
<dbReference type="UniPathway" id="UPA00124"/>
<keyword evidence="6" id="KW-0521">NADP</keyword>
<evidence type="ECO:0000259" key="7">
    <source>
        <dbReference type="Pfam" id="PF04321"/>
    </source>
</evidence>
<comment type="caution">
    <text evidence="8">The sequence shown here is derived from an EMBL/GenBank/DDBJ whole genome shotgun (WGS) entry which is preliminary data.</text>
</comment>
<evidence type="ECO:0000256" key="4">
    <source>
        <dbReference type="ARBA" id="ARBA00017099"/>
    </source>
</evidence>
<dbReference type="GO" id="GO:0008831">
    <property type="term" value="F:dTDP-4-dehydrorhamnose reductase activity"/>
    <property type="evidence" value="ECO:0007669"/>
    <property type="project" value="UniProtKB-EC"/>
</dbReference>
<evidence type="ECO:0000256" key="6">
    <source>
        <dbReference type="RuleBase" id="RU364082"/>
    </source>
</evidence>
<evidence type="ECO:0000256" key="5">
    <source>
        <dbReference type="ARBA" id="ARBA00048200"/>
    </source>
</evidence>
<keyword evidence="6" id="KW-0560">Oxidoreductase</keyword>
<dbReference type="PANTHER" id="PTHR10491">
    <property type="entry name" value="DTDP-4-DEHYDRORHAMNOSE REDUCTASE"/>
    <property type="match status" value="1"/>
</dbReference>
<dbReference type="RefSeq" id="WP_130543774.1">
    <property type="nucleotide sequence ID" value="NZ_CP042431.1"/>
</dbReference>
<feature type="domain" description="RmlD-like substrate binding" evidence="7">
    <location>
        <begin position="1"/>
        <end position="294"/>
    </location>
</feature>
<dbReference type="PANTHER" id="PTHR10491:SF4">
    <property type="entry name" value="METHIONINE ADENOSYLTRANSFERASE 2 SUBUNIT BETA"/>
    <property type="match status" value="1"/>
</dbReference>
<dbReference type="EMBL" id="SGXA01000004">
    <property type="protein sequence ID" value="RZS66877.1"/>
    <property type="molecule type" value="Genomic_DNA"/>
</dbReference>
<comment type="function">
    <text evidence="6">Catalyzes the reduction of dTDP-6-deoxy-L-lyxo-4-hexulose to yield dTDP-L-rhamnose.</text>
</comment>
<dbReference type="GO" id="GO:0019305">
    <property type="term" value="P:dTDP-rhamnose biosynthetic process"/>
    <property type="evidence" value="ECO:0007669"/>
    <property type="project" value="UniProtKB-UniPathway"/>
</dbReference>
<dbReference type="OrthoDB" id="9803892at2"/>
<sequence length="300" mass="33960">MKILITGANGLLGQHLVQELLHQQFTVLATSKGPNRLPFEPSEQFRYRSLDITDELNLEKVMEEERPDVIVHAASMTQVDECEKNTELCEKVNVYGTTQLLVDAEAFSKYIIYVSTDFVFDGLNGLYREDDDLRPVNFYGFTKMQAEAIMHTSEIPWAIVRTCLVYGNPLQGTRSNIVNWVRESLQEGESIKVVSDQMRTPTYVGDLAKGLVEMIKRRSTGIYHLSGKEQLTPYQMALKTADHFSLDKSLITEVTADTFTQPAKRPPRTGFDISKAEKDLDYKPMTFEEGLQQMGETGIA</sequence>
<organism evidence="8 9">
    <name type="scientific">Pseudobacter ginsenosidimutans</name>
    <dbReference type="NCBI Taxonomy" id="661488"/>
    <lineage>
        <taxon>Bacteria</taxon>
        <taxon>Pseudomonadati</taxon>
        <taxon>Bacteroidota</taxon>
        <taxon>Chitinophagia</taxon>
        <taxon>Chitinophagales</taxon>
        <taxon>Chitinophagaceae</taxon>
        <taxon>Pseudobacter</taxon>
    </lineage>
</organism>
<dbReference type="CDD" id="cd05254">
    <property type="entry name" value="dTDP_HR_like_SDR_e"/>
    <property type="match status" value="1"/>
</dbReference>
<accession>A0A4Q7MGU9</accession>
<comment type="catalytic activity">
    <reaction evidence="5">
        <text>dTDP-beta-L-rhamnose + NADP(+) = dTDP-4-dehydro-beta-L-rhamnose + NADPH + H(+)</text>
        <dbReference type="Rhea" id="RHEA:21796"/>
        <dbReference type="ChEBI" id="CHEBI:15378"/>
        <dbReference type="ChEBI" id="CHEBI:57510"/>
        <dbReference type="ChEBI" id="CHEBI:57783"/>
        <dbReference type="ChEBI" id="CHEBI:58349"/>
        <dbReference type="ChEBI" id="CHEBI:62830"/>
        <dbReference type="EC" id="1.1.1.133"/>
    </reaction>
</comment>
<evidence type="ECO:0000256" key="3">
    <source>
        <dbReference type="ARBA" id="ARBA00012929"/>
    </source>
</evidence>
<protein>
    <recommendedName>
        <fullName evidence="4 6">dTDP-4-dehydrorhamnose reductase</fullName>
        <ecNumber evidence="3 6">1.1.1.133</ecNumber>
    </recommendedName>
</protein>
<evidence type="ECO:0000313" key="9">
    <source>
        <dbReference type="Proteomes" id="UP000293874"/>
    </source>
</evidence>
<dbReference type="InterPro" id="IPR029903">
    <property type="entry name" value="RmlD-like-bd"/>
</dbReference>
<dbReference type="EC" id="1.1.1.133" evidence="3 6"/>
<evidence type="ECO:0000256" key="1">
    <source>
        <dbReference type="ARBA" id="ARBA00004781"/>
    </source>
</evidence>
<evidence type="ECO:0000256" key="2">
    <source>
        <dbReference type="ARBA" id="ARBA00010944"/>
    </source>
</evidence>
<dbReference type="InterPro" id="IPR005913">
    <property type="entry name" value="dTDP_dehydrorham_reduct"/>
</dbReference>
<dbReference type="Proteomes" id="UP000293874">
    <property type="component" value="Unassembled WGS sequence"/>
</dbReference>
<proteinExistence type="inferred from homology"/>
<name>A0A4Q7MGU9_9BACT</name>
<gene>
    <name evidence="8" type="ORF">EV199_5261</name>
</gene>
<evidence type="ECO:0000313" key="8">
    <source>
        <dbReference type="EMBL" id="RZS66877.1"/>
    </source>
</evidence>
<keyword evidence="9" id="KW-1185">Reference proteome</keyword>
<dbReference type="SUPFAM" id="SSF51735">
    <property type="entry name" value="NAD(P)-binding Rossmann-fold domains"/>
    <property type="match status" value="1"/>
</dbReference>
<dbReference type="AlphaFoldDB" id="A0A4Q7MGU9"/>
<dbReference type="Gene3D" id="3.40.50.720">
    <property type="entry name" value="NAD(P)-binding Rossmann-like Domain"/>
    <property type="match status" value="1"/>
</dbReference>
<dbReference type="Pfam" id="PF04321">
    <property type="entry name" value="RmlD_sub_bind"/>
    <property type="match status" value="1"/>
</dbReference>
<dbReference type="InterPro" id="IPR036291">
    <property type="entry name" value="NAD(P)-bd_dom_sf"/>
</dbReference>